<keyword evidence="2" id="KW-1185">Reference proteome</keyword>
<comment type="caution">
    <text evidence="1">The sequence shown here is derived from an EMBL/GenBank/DDBJ whole genome shotgun (WGS) entry which is preliminary data.</text>
</comment>
<name>A0ABV2SP62_9GAMM</name>
<evidence type="ECO:0000313" key="1">
    <source>
        <dbReference type="EMBL" id="MET4759558.1"/>
    </source>
</evidence>
<evidence type="ECO:0000313" key="2">
    <source>
        <dbReference type="Proteomes" id="UP001549366"/>
    </source>
</evidence>
<dbReference type="Proteomes" id="UP001549366">
    <property type="component" value="Unassembled WGS sequence"/>
</dbReference>
<accession>A0ABV2SP62</accession>
<gene>
    <name evidence="1" type="ORF">V5J35_004877</name>
</gene>
<dbReference type="EMBL" id="JBEWTB010000003">
    <property type="protein sequence ID" value="MET4759558.1"/>
    <property type="molecule type" value="Genomic_DNA"/>
</dbReference>
<reference evidence="1 2" key="1">
    <citation type="submission" date="2024-06" db="EMBL/GenBank/DDBJ databases">
        <title>Genomic Encyclopedia of Type Strains, Phase V (KMG-V): Genome sequencing to study the core and pangenomes of soil and plant-associated prokaryotes.</title>
        <authorList>
            <person name="Whitman W."/>
        </authorList>
    </citation>
    <scope>NUCLEOTIDE SEQUENCE [LARGE SCALE GENOMIC DNA]</scope>
    <source>
        <strain evidence="1 2">NE40</strain>
    </source>
</reference>
<organism evidence="1 2">
    <name type="scientific">Endozoicomonas lisbonensis</name>
    <dbReference type="NCBI Taxonomy" id="3120522"/>
    <lineage>
        <taxon>Bacteria</taxon>
        <taxon>Pseudomonadati</taxon>
        <taxon>Pseudomonadota</taxon>
        <taxon>Gammaproteobacteria</taxon>
        <taxon>Oceanospirillales</taxon>
        <taxon>Endozoicomonadaceae</taxon>
        <taxon>Endozoicomonas</taxon>
    </lineage>
</organism>
<sequence>MSVSALEKIKLVTESAKLRKQVKSSTNPIAKINAVKRLAEIRTLLGVGSKPKPEPEPETKTEVTEKTDLEKLKSDDWYPLSPAPFINKVTELVDGGIATLSEGIDAVSGYLLNRGIS</sequence>
<proteinExistence type="predicted"/>
<dbReference type="RefSeq" id="WP_354011467.1">
    <property type="nucleotide sequence ID" value="NZ_JBEWTA010000002.1"/>
</dbReference>
<protein>
    <submittedName>
        <fullName evidence="1">Uncharacterized protein</fullName>
    </submittedName>
</protein>